<dbReference type="Proteomes" id="UP001202328">
    <property type="component" value="Unassembled WGS sequence"/>
</dbReference>
<protein>
    <submittedName>
        <fullName evidence="2">Uncharacterized protein</fullName>
    </submittedName>
</protein>
<sequence>GGESGKTFTDKCSRQGSNTTASISGIPSKYEDDASPVDSLSDYHTDEFDEDDDESDDKSSDDDDWENQNIMKKITDCEWD</sequence>
<gene>
    <name evidence="2" type="ORF">MKW98_032625</name>
</gene>
<feature type="non-terminal residue" evidence="2">
    <location>
        <position position="1"/>
    </location>
</feature>
<name>A0AAD4SWF9_9MAGN</name>
<dbReference type="EMBL" id="JAJJMB010008334">
    <property type="protein sequence ID" value="KAI3924424.1"/>
    <property type="molecule type" value="Genomic_DNA"/>
</dbReference>
<feature type="region of interest" description="Disordered" evidence="1">
    <location>
        <begin position="1"/>
        <end position="80"/>
    </location>
</feature>
<feature type="non-terminal residue" evidence="2">
    <location>
        <position position="80"/>
    </location>
</feature>
<dbReference type="AlphaFoldDB" id="A0AAD4SWF9"/>
<reference evidence="2" key="1">
    <citation type="submission" date="2022-04" db="EMBL/GenBank/DDBJ databases">
        <title>A functionally conserved STORR gene fusion in Papaver species that diverged 16.8 million years ago.</title>
        <authorList>
            <person name="Catania T."/>
        </authorList>
    </citation>
    <scope>NUCLEOTIDE SEQUENCE</scope>
    <source>
        <strain evidence="2">S-188037</strain>
    </source>
</reference>
<accession>A0AAD4SWF9</accession>
<evidence type="ECO:0000256" key="1">
    <source>
        <dbReference type="SAM" id="MobiDB-lite"/>
    </source>
</evidence>
<keyword evidence="3" id="KW-1185">Reference proteome</keyword>
<feature type="compositionally biased region" description="Polar residues" evidence="1">
    <location>
        <begin position="14"/>
        <end position="25"/>
    </location>
</feature>
<comment type="caution">
    <text evidence="2">The sequence shown here is derived from an EMBL/GenBank/DDBJ whole genome shotgun (WGS) entry which is preliminary data.</text>
</comment>
<proteinExistence type="predicted"/>
<organism evidence="2 3">
    <name type="scientific">Papaver atlanticum</name>
    <dbReference type="NCBI Taxonomy" id="357466"/>
    <lineage>
        <taxon>Eukaryota</taxon>
        <taxon>Viridiplantae</taxon>
        <taxon>Streptophyta</taxon>
        <taxon>Embryophyta</taxon>
        <taxon>Tracheophyta</taxon>
        <taxon>Spermatophyta</taxon>
        <taxon>Magnoliopsida</taxon>
        <taxon>Ranunculales</taxon>
        <taxon>Papaveraceae</taxon>
        <taxon>Papaveroideae</taxon>
        <taxon>Papaver</taxon>
    </lineage>
</organism>
<feature type="compositionally biased region" description="Acidic residues" evidence="1">
    <location>
        <begin position="47"/>
        <end position="66"/>
    </location>
</feature>
<evidence type="ECO:0000313" key="3">
    <source>
        <dbReference type="Proteomes" id="UP001202328"/>
    </source>
</evidence>
<evidence type="ECO:0000313" key="2">
    <source>
        <dbReference type="EMBL" id="KAI3924424.1"/>
    </source>
</evidence>